<comment type="similarity">
    <text evidence="1 4">Belongs to the DNA mismatch repair MutL/HexB family.</text>
</comment>
<dbReference type="SUPFAM" id="SSF55874">
    <property type="entry name" value="ATPase domain of HSP90 chaperone/DNA topoisomerase II/histidine kinase"/>
    <property type="match status" value="1"/>
</dbReference>
<dbReference type="InterPro" id="IPR037198">
    <property type="entry name" value="MutL_C_sf"/>
</dbReference>
<dbReference type="InterPro" id="IPR042121">
    <property type="entry name" value="MutL_C_regsub"/>
</dbReference>
<dbReference type="PANTHER" id="PTHR10073:SF12">
    <property type="entry name" value="DNA MISMATCH REPAIR PROTEIN MLH1"/>
    <property type="match status" value="1"/>
</dbReference>
<comment type="function">
    <text evidence="4">This protein is involved in the repair of mismatches in DNA. It is required for dam-dependent methyl-directed DNA mismatch repair. May act as a 'molecular matchmaker', a protein that promotes the formation of a stable complex between two or more DNA-binding proteins in an ATP-dependent manner without itself being part of a final effector complex.</text>
</comment>
<dbReference type="PANTHER" id="PTHR10073">
    <property type="entry name" value="DNA MISMATCH REPAIR PROTEIN MLH, PMS, MUTL"/>
    <property type="match status" value="1"/>
</dbReference>
<evidence type="ECO:0000256" key="2">
    <source>
        <dbReference type="ARBA" id="ARBA00022763"/>
    </source>
</evidence>
<dbReference type="InterPro" id="IPR036890">
    <property type="entry name" value="HATPase_C_sf"/>
</dbReference>
<gene>
    <name evidence="4 7" type="primary">mutL</name>
    <name evidence="7" type="ORF">BWY73_00439</name>
</gene>
<dbReference type="Pfam" id="PF08676">
    <property type="entry name" value="MutL_C"/>
    <property type="match status" value="1"/>
</dbReference>
<dbReference type="SMART" id="SM01340">
    <property type="entry name" value="DNA_mis_repair"/>
    <property type="match status" value="1"/>
</dbReference>
<dbReference type="HAMAP" id="MF_00149">
    <property type="entry name" value="DNA_mis_repair"/>
    <property type="match status" value="1"/>
</dbReference>
<dbReference type="InterPro" id="IPR014721">
    <property type="entry name" value="Ribsml_uS5_D2-typ_fold_subgr"/>
</dbReference>
<dbReference type="GO" id="GO:0016887">
    <property type="term" value="F:ATP hydrolysis activity"/>
    <property type="evidence" value="ECO:0007669"/>
    <property type="project" value="InterPro"/>
</dbReference>
<dbReference type="GO" id="GO:0030983">
    <property type="term" value="F:mismatched DNA binding"/>
    <property type="evidence" value="ECO:0007669"/>
    <property type="project" value="InterPro"/>
</dbReference>
<dbReference type="Pfam" id="PF13589">
    <property type="entry name" value="HATPase_c_3"/>
    <property type="match status" value="1"/>
</dbReference>
<reference evidence="7" key="1">
    <citation type="submission" date="2017-02" db="EMBL/GenBank/DDBJ databases">
        <title>Delving into the versatile metabolic prowess of the omnipresent phylum Bacteroidetes.</title>
        <authorList>
            <person name="Nobu M.K."/>
            <person name="Mei R."/>
            <person name="Narihiro T."/>
            <person name="Kuroda K."/>
            <person name="Liu W.-T."/>
        </authorList>
    </citation>
    <scope>NUCLEOTIDE SEQUENCE</scope>
    <source>
        <strain evidence="7">ADurb.Bin417</strain>
    </source>
</reference>
<dbReference type="InterPro" id="IPR002099">
    <property type="entry name" value="MutL/Mlh/PMS"/>
</dbReference>
<dbReference type="InterPro" id="IPR038973">
    <property type="entry name" value="MutL/Mlh/Pms-like"/>
</dbReference>
<dbReference type="EMBL" id="MWAK01000038">
    <property type="protein sequence ID" value="OPZ93211.1"/>
    <property type="molecule type" value="Genomic_DNA"/>
</dbReference>
<dbReference type="NCBIfam" id="TIGR00585">
    <property type="entry name" value="mutl"/>
    <property type="match status" value="1"/>
</dbReference>
<evidence type="ECO:0000259" key="6">
    <source>
        <dbReference type="SMART" id="SM01340"/>
    </source>
</evidence>
<feature type="domain" description="MutL C-terminal dimerisation" evidence="5">
    <location>
        <begin position="404"/>
        <end position="538"/>
    </location>
</feature>
<evidence type="ECO:0000256" key="3">
    <source>
        <dbReference type="ARBA" id="ARBA00023204"/>
    </source>
</evidence>
<protein>
    <recommendedName>
        <fullName evidence="4">DNA mismatch repair protein MutL</fullName>
    </recommendedName>
</protein>
<proteinExistence type="inferred from homology"/>
<accession>A0A1V5MK65</accession>
<feature type="domain" description="DNA mismatch repair protein S5" evidence="6">
    <location>
        <begin position="207"/>
        <end position="326"/>
    </location>
</feature>
<dbReference type="InterPro" id="IPR013507">
    <property type="entry name" value="DNA_mismatch_S5_2-like"/>
</dbReference>
<dbReference type="Gene3D" id="3.30.230.10">
    <property type="match status" value="1"/>
</dbReference>
<dbReference type="InterPro" id="IPR020667">
    <property type="entry name" value="DNA_mismatch_repair_MutL"/>
</dbReference>
<dbReference type="SUPFAM" id="SSF118116">
    <property type="entry name" value="DNA mismatch repair protein MutL"/>
    <property type="match status" value="1"/>
</dbReference>
<dbReference type="SMART" id="SM00853">
    <property type="entry name" value="MutL_C"/>
    <property type="match status" value="1"/>
</dbReference>
<keyword evidence="3 4" id="KW-0234">DNA repair</keyword>
<dbReference type="Proteomes" id="UP000485484">
    <property type="component" value="Unassembled WGS sequence"/>
</dbReference>
<dbReference type="GO" id="GO:0140664">
    <property type="term" value="F:ATP-dependent DNA damage sensor activity"/>
    <property type="evidence" value="ECO:0007669"/>
    <property type="project" value="InterPro"/>
</dbReference>
<dbReference type="PROSITE" id="PS00058">
    <property type="entry name" value="DNA_MISMATCH_REPAIR_1"/>
    <property type="match status" value="1"/>
</dbReference>
<dbReference type="GO" id="GO:0006298">
    <property type="term" value="P:mismatch repair"/>
    <property type="evidence" value="ECO:0007669"/>
    <property type="project" value="UniProtKB-UniRule"/>
</dbReference>
<keyword evidence="2 4" id="KW-0227">DNA damage</keyword>
<evidence type="ECO:0000256" key="1">
    <source>
        <dbReference type="ARBA" id="ARBA00006082"/>
    </source>
</evidence>
<dbReference type="Gene3D" id="3.30.1540.20">
    <property type="entry name" value="MutL, C-terminal domain, dimerisation subdomain"/>
    <property type="match status" value="1"/>
</dbReference>
<name>A0A1V5MK65_UNCT6</name>
<dbReference type="FunFam" id="3.30.565.10:FF:000003">
    <property type="entry name" value="DNA mismatch repair endonuclease MutL"/>
    <property type="match status" value="1"/>
</dbReference>
<sequence>MIKRLPPDLAGKIAAGEVIERPASAVKELVENGLDAGADSIEVQLLNGGKQLILVRDNGSGIDTEDLEAIGERHATSKISRLEDLAAIASFGFRGEALYSLAAVSDFRLRSRTASGESGLEVHIRGNRRMGTAPVAMNRGTEVEVRELFFNTPARRKFLKSDPAEFQLTVNQIIPYTLAYPECRFAIRHQERVRLDLAAAENPMRRFQQVLNLEPENLLEAGQESAGTGFAFKACLGDVNIQRPRRNLQFVFVNRRPVYSRAFSQAVNQAYRSVMPAGVFPFFALFLELSPELVDVNIHPSKHEVRINGEARLAGLVRVACEQALTTRGRARRIKLAVFKTGPAAESVFQPKLSESGAGYRPPLARPAAPVPAADTALPRPEAIESPPAAAEATLRELLSNAFFIGAFRRRYLIFEAGSSLLLIDQHAAHERINYERLVEALTRGKVEVQYLLTPLIIPVTISEMLVWEEGQPRFQALGFSTSRWEKGQVAIHSHPALINRPETALRNLLAEKDTPAADPETLARRACHNSIRSGEPAGREEAEALRDRLLACADPFTCPHGRPTVLELTERFLDRQFQRA</sequence>
<organism evidence="7">
    <name type="scientific">candidate division TA06 bacterium ADurb.Bin417</name>
    <dbReference type="NCBI Taxonomy" id="1852828"/>
    <lineage>
        <taxon>Bacteria</taxon>
        <taxon>Bacteria division TA06</taxon>
    </lineage>
</organism>
<dbReference type="Gene3D" id="3.30.1370.100">
    <property type="entry name" value="MutL, C-terminal domain, regulatory subdomain"/>
    <property type="match status" value="1"/>
</dbReference>
<dbReference type="GO" id="GO:0032300">
    <property type="term" value="C:mismatch repair complex"/>
    <property type="evidence" value="ECO:0007669"/>
    <property type="project" value="InterPro"/>
</dbReference>
<dbReference type="InterPro" id="IPR042120">
    <property type="entry name" value="MutL_C_dimsub"/>
</dbReference>
<dbReference type="Gene3D" id="3.30.565.10">
    <property type="entry name" value="Histidine kinase-like ATPase, C-terminal domain"/>
    <property type="match status" value="1"/>
</dbReference>
<evidence type="ECO:0000313" key="7">
    <source>
        <dbReference type="EMBL" id="OPZ93211.1"/>
    </source>
</evidence>
<dbReference type="SUPFAM" id="SSF54211">
    <property type="entry name" value="Ribosomal protein S5 domain 2-like"/>
    <property type="match status" value="1"/>
</dbReference>
<dbReference type="InterPro" id="IPR014790">
    <property type="entry name" value="MutL_C"/>
</dbReference>
<dbReference type="InterPro" id="IPR020568">
    <property type="entry name" value="Ribosomal_Su5_D2-typ_SF"/>
</dbReference>
<comment type="caution">
    <text evidence="7">The sequence shown here is derived from an EMBL/GenBank/DDBJ whole genome shotgun (WGS) entry which is preliminary data.</text>
</comment>
<dbReference type="Pfam" id="PF01119">
    <property type="entry name" value="DNA_mis_repair"/>
    <property type="match status" value="1"/>
</dbReference>
<dbReference type="AlphaFoldDB" id="A0A1V5MK65"/>
<evidence type="ECO:0000256" key="4">
    <source>
        <dbReference type="HAMAP-Rule" id="MF_00149"/>
    </source>
</evidence>
<dbReference type="CDD" id="cd16926">
    <property type="entry name" value="HATPase_MutL-MLH-PMS-like"/>
    <property type="match status" value="1"/>
</dbReference>
<dbReference type="GO" id="GO:0005524">
    <property type="term" value="F:ATP binding"/>
    <property type="evidence" value="ECO:0007669"/>
    <property type="project" value="InterPro"/>
</dbReference>
<dbReference type="CDD" id="cd00782">
    <property type="entry name" value="MutL_Trans"/>
    <property type="match status" value="1"/>
</dbReference>
<evidence type="ECO:0000259" key="5">
    <source>
        <dbReference type="SMART" id="SM00853"/>
    </source>
</evidence>
<dbReference type="InterPro" id="IPR014762">
    <property type="entry name" value="DNA_mismatch_repair_CS"/>
</dbReference>